<dbReference type="PANTHER" id="PTHR48111:SF1">
    <property type="entry name" value="TWO-COMPONENT RESPONSE REGULATOR ORR33"/>
    <property type="match status" value="1"/>
</dbReference>
<evidence type="ECO:0000256" key="4">
    <source>
        <dbReference type="ARBA" id="ARBA00023125"/>
    </source>
</evidence>
<keyword evidence="10" id="KW-1185">Reference proteome</keyword>
<evidence type="ECO:0000256" key="6">
    <source>
        <dbReference type="PROSITE-ProRule" id="PRU00169"/>
    </source>
</evidence>
<feature type="region of interest" description="Disordered" evidence="7">
    <location>
        <begin position="47"/>
        <end position="67"/>
    </location>
</feature>
<dbReference type="PANTHER" id="PTHR48111">
    <property type="entry name" value="REGULATOR OF RPOS"/>
    <property type="match status" value="1"/>
</dbReference>
<evidence type="ECO:0000313" key="9">
    <source>
        <dbReference type="EMBL" id="MCI4656279.1"/>
    </source>
</evidence>
<protein>
    <recommendedName>
        <fullName evidence="8">Response regulatory domain-containing protein</fullName>
    </recommendedName>
</protein>
<evidence type="ECO:0000259" key="8">
    <source>
        <dbReference type="PROSITE" id="PS50110"/>
    </source>
</evidence>
<evidence type="ECO:0000256" key="5">
    <source>
        <dbReference type="ARBA" id="ARBA00023163"/>
    </source>
</evidence>
<dbReference type="InterPro" id="IPR001789">
    <property type="entry name" value="Sig_transdc_resp-reg_receiver"/>
</dbReference>
<comment type="caution">
    <text evidence="6">Lacks conserved residue(s) required for the propagation of feature annotation.</text>
</comment>
<accession>A0AA41QRT1</accession>
<evidence type="ECO:0000256" key="3">
    <source>
        <dbReference type="ARBA" id="ARBA00023015"/>
    </source>
</evidence>
<dbReference type="SUPFAM" id="SSF52172">
    <property type="entry name" value="CheY-like"/>
    <property type="match status" value="1"/>
</dbReference>
<dbReference type="EMBL" id="JALGAR010000001">
    <property type="protein sequence ID" value="MCI4656279.1"/>
    <property type="molecule type" value="Genomic_DNA"/>
</dbReference>
<dbReference type="GO" id="GO:0000156">
    <property type="term" value="F:phosphorelay response regulator activity"/>
    <property type="evidence" value="ECO:0007669"/>
    <property type="project" value="TreeGrafter"/>
</dbReference>
<dbReference type="GO" id="GO:0006355">
    <property type="term" value="P:regulation of DNA-templated transcription"/>
    <property type="evidence" value="ECO:0007669"/>
    <property type="project" value="TreeGrafter"/>
</dbReference>
<dbReference type="InterPro" id="IPR011006">
    <property type="entry name" value="CheY-like_superfamily"/>
</dbReference>
<dbReference type="GO" id="GO:0000976">
    <property type="term" value="F:transcription cis-regulatory region binding"/>
    <property type="evidence" value="ECO:0007669"/>
    <property type="project" value="TreeGrafter"/>
</dbReference>
<reference evidence="9" key="1">
    <citation type="submission" date="2022-03" db="EMBL/GenBank/DDBJ databases">
        <title>Cryobacterium sp. nov. strain ZS14-85, isolated from Antarctic soil.</title>
        <authorList>
            <person name="Li J."/>
            <person name="Niu G."/>
        </authorList>
    </citation>
    <scope>NUCLEOTIDE SEQUENCE</scope>
    <source>
        <strain evidence="9">ZS14-85</strain>
    </source>
</reference>
<dbReference type="GO" id="GO:0005829">
    <property type="term" value="C:cytosol"/>
    <property type="evidence" value="ECO:0007669"/>
    <property type="project" value="TreeGrafter"/>
</dbReference>
<dbReference type="Proteomes" id="UP001165341">
    <property type="component" value="Unassembled WGS sequence"/>
</dbReference>
<organism evidence="9 10">
    <name type="scientific">Cryobacterium zhongshanensis</name>
    <dbReference type="NCBI Taxonomy" id="2928153"/>
    <lineage>
        <taxon>Bacteria</taxon>
        <taxon>Bacillati</taxon>
        <taxon>Actinomycetota</taxon>
        <taxon>Actinomycetes</taxon>
        <taxon>Micrococcales</taxon>
        <taxon>Microbacteriaceae</taxon>
        <taxon>Cryobacterium</taxon>
    </lineage>
</organism>
<keyword evidence="1" id="KW-0597">Phosphoprotein</keyword>
<dbReference type="Gene3D" id="6.10.250.690">
    <property type="match status" value="1"/>
</dbReference>
<dbReference type="InterPro" id="IPR039420">
    <property type="entry name" value="WalR-like"/>
</dbReference>
<feature type="domain" description="Response regulatory" evidence="8">
    <location>
        <begin position="1"/>
        <end position="42"/>
    </location>
</feature>
<dbReference type="AlphaFoldDB" id="A0AA41QRT1"/>
<comment type="caution">
    <text evidence="9">The sequence shown here is derived from an EMBL/GenBank/DDBJ whole genome shotgun (WGS) entry which is preliminary data.</text>
</comment>
<evidence type="ECO:0000256" key="1">
    <source>
        <dbReference type="ARBA" id="ARBA00022553"/>
    </source>
</evidence>
<keyword evidence="4" id="KW-0238">DNA-binding</keyword>
<proteinExistence type="predicted"/>
<evidence type="ECO:0000313" key="10">
    <source>
        <dbReference type="Proteomes" id="UP001165341"/>
    </source>
</evidence>
<name>A0AA41QRT1_9MICO</name>
<dbReference type="PROSITE" id="PS50110">
    <property type="entry name" value="RESPONSE_REGULATORY"/>
    <property type="match status" value="1"/>
</dbReference>
<keyword evidence="5" id="KW-0804">Transcription</keyword>
<gene>
    <name evidence="9" type="ORF">MQH31_00425</name>
</gene>
<keyword evidence="3" id="KW-0805">Transcription regulation</keyword>
<keyword evidence="2" id="KW-0902">Two-component regulatory system</keyword>
<dbReference type="GO" id="GO:0032993">
    <property type="term" value="C:protein-DNA complex"/>
    <property type="evidence" value="ECO:0007669"/>
    <property type="project" value="TreeGrafter"/>
</dbReference>
<evidence type="ECO:0000256" key="2">
    <source>
        <dbReference type="ARBA" id="ARBA00023012"/>
    </source>
</evidence>
<evidence type="ECO:0000256" key="7">
    <source>
        <dbReference type="SAM" id="MobiDB-lite"/>
    </source>
</evidence>
<sequence>MIVLTAPRTTEDRIQGLELGADDHVTKPFNPHEVVLRLQAVLHRHGGSRQLSARGGGACRGSARACG</sequence>